<dbReference type="Pfam" id="PF13895">
    <property type="entry name" value="Ig_2"/>
    <property type="match status" value="1"/>
</dbReference>
<dbReference type="OrthoDB" id="6335524at2759"/>
<evidence type="ECO:0000256" key="1">
    <source>
        <dbReference type="SAM" id="SignalP"/>
    </source>
</evidence>
<protein>
    <recommendedName>
        <fullName evidence="6">Ig-like domain-containing protein</fullName>
    </recommendedName>
</protein>
<organism evidence="4 5">
    <name type="scientific">Macrostomum lignano</name>
    <dbReference type="NCBI Taxonomy" id="282301"/>
    <lineage>
        <taxon>Eukaryota</taxon>
        <taxon>Metazoa</taxon>
        <taxon>Spiralia</taxon>
        <taxon>Lophotrochozoa</taxon>
        <taxon>Platyhelminthes</taxon>
        <taxon>Rhabditophora</taxon>
        <taxon>Macrostomorpha</taxon>
        <taxon>Macrostomida</taxon>
        <taxon>Macrostomidae</taxon>
        <taxon>Macrostomum</taxon>
    </lineage>
</organism>
<feature type="domain" description="Fibronectin type-III" evidence="3">
    <location>
        <begin position="369"/>
        <end position="485"/>
    </location>
</feature>
<sequence>MMLRQTSSGLLLAVGLLMFGWTCALEPTSVDVLENDWYEFECVYNAQDDKNKVHELTVHIQDCYSSARIALSREHFSSATAAVAVVFGKTSSQQADIKSELMKNQNWPMYYTNSENAYLKEGLVKIVSGDVNKISIKVNVTNRMDRRCISCNQIKSYLDLEPTKKEALKIRRPPTASATVNGAALQPTSPATALQLNQTVTIICTASGPAQLSVTLLKDNREIASKPASNSLTHVIAKAGRDSAGVYKCQAETDLPFLVQRSRSSGSLEFVLAVNFAPTFEVSEIVRYTQVGNKENIRIRVQSYPAARLECSPTGDMPIRESYNNREFFNEYDLTLTNLDSVRKESKFRCTATNEVGQRQLDILLTAKAPTPEILSSVNTKWSNSYRLEWQHDQNASIDHYLVEIVYRNRDDNSEVNRTEIKFSPTQQKGSIALVDGDTRNGKLIHSGQLVNLTPDSNHDIRLRSCNEHGCSEYTPTISVRTQAKTAENYNDPKNPMKSQNPNRASALSSDAANLVGMIFTWLLLTVGLYPML</sequence>
<keyword evidence="5" id="KW-1185">Reference proteome</keyword>
<proteinExistence type="predicted"/>
<name>A0A267FU66_9PLAT</name>
<dbReference type="InterPro" id="IPR013783">
    <property type="entry name" value="Ig-like_fold"/>
</dbReference>
<keyword evidence="1" id="KW-0732">Signal</keyword>
<dbReference type="Gene3D" id="2.60.40.10">
    <property type="entry name" value="Immunoglobulins"/>
    <property type="match status" value="2"/>
</dbReference>
<evidence type="ECO:0000259" key="2">
    <source>
        <dbReference type="PROSITE" id="PS50835"/>
    </source>
</evidence>
<feature type="chain" id="PRO_5012537654" description="Ig-like domain-containing protein" evidence="1">
    <location>
        <begin position="25"/>
        <end position="533"/>
    </location>
</feature>
<comment type="caution">
    <text evidence="4">The sequence shown here is derived from an EMBL/GenBank/DDBJ whole genome shotgun (WGS) entry which is preliminary data.</text>
</comment>
<feature type="signal peptide" evidence="1">
    <location>
        <begin position="1"/>
        <end position="24"/>
    </location>
</feature>
<evidence type="ECO:0008006" key="6">
    <source>
        <dbReference type="Google" id="ProtNLM"/>
    </source>
</evidence>
<evidence type="ECO:0000313" key="5">
    <source>
        <dbReference type="Proteomes" id="UP000215902"/>
    </source>
</evidence>
<dbReference type="Proteomes" id="UP000215902">
    <property type="component" value="Unassembled WGS sequence"/>
</dbReference>
<dbReference type="SUPFAM" id="SSF49265">
    <property type="entry name" value="Fibronectin type III"/>
    <property type="match status" value="1"/>
</dbReference>
<dbReference type="InterPro" id="IPR003961">
    <property type="entry name" value="FN3_dom"/>
</dbReference>
<dbReference type="STRING" id="282301.A0A267FU66"/>
<dbReference type="InterPro" id="IPR007110">
    <property type="entry name" value="Ig-like_dom"/>
</dbReference>
<dbReference type="CDD" id="cd00063">
    <property type="entry name" value="FN3"/>
    <property type="match status" value="1"/>
</dbReference>
<dbReference type="PROSITE" id="PS50853">
    <property type="entry name" value="FN3"/>
    <property type="match status" value="1"/>
</dbReference>
<accession>A0A267FU66</accession>
<dbReference type="SUPFAM" id="SSF48726">
    <property type="entry name" value="Immunoglobulin"/>
    <property type="match status" value="1"/>
</dbReference>
<dbReference type="CDD" id="cd00096">
    <property type="entry name" value="Ig"/>
    <property type="match status" value="1"/>
</dbReference>
<dbReference type="InterPro" id="IPR036179">
    <property type="entry name" value="Ig-like_dom_sf"/>
</dbReference>
<dbReference type="AlphaFoldDB" id="A0A267FU66"/>
<evidence type="ECO:0000313" key="4">
    <source>
        <dbReference type="EMBL" id="PAA77303.1"/>
    </source>
</evidence>
<gene>
    <name evidence="4" type="ORF">BOX15_Mlig011035g3</name>
</gene>
<dbReference type="InterPro" id="IPR036116">
    <property type="entry name" value="FN3_sf"/>
</dbReference>
<dbReference type="PROSITE" id="PS50835">
    <property type="entry name" value="IG_LIKE"/>
    <property type="match status" value="1"/>
</dbReference>
<reference evidence="4 5" key="1">
    <citation type="submission" date="2017-06" db="EMBL/GenBank/DDBJ databases">
        <title>A platform for efficient transgenesis in Macrostomum lignano, a flatworm model organism for stem cell research.</title>
        <authorList>
            <person name="Berezikov E."/>
        </authorList>
    </citation>
    <scope>NUCLEOTIDE SEQUENCE [LARGE SCALE GENOMIC DNA]</scope>
    <source>
        <strain evidence="4">DV1</strain>
        <tissue evidence="4">Whole organism</tissue>
    </source>
</reference>
<evidence type="ECO:0000259" key="3">
    <source>
        <dbReference type="PROSITE" id="PS50853"/>
    </source>
</evidence>
<dbReference type="EMBL" id="NIVC01000753">
    <property type="protein sequence ID" value="PAA77303.1"/>
    <property type="molecule type" value="Genomic_DNA"/>
</dbReference>
<feature type="domain" description="Ig-like" evidence="2">
    <location>
        <begin position="174"/>
        <end position="269"/>
    </location>
</feature>